<dbReference type="EMBL" id="FWZX01000009">
    <property type="protein sequence ID" value="SMF27969.1"/>
    <property type="molecule type" value="Genomic_DNA"/>
</dbReference>
<evidence type="ECO:0000256" key="7">
    <source>
        <dbReference type="ARBA" id="ARBA00023235"/>
    </source>
</evidence>
<evidence type="ECO:0000259" key="9">
    <source>
        <dbReference type="Pfam" id="PF18916"/>
    </source>
</evidence>
<keyword evidence="7" id="KW-0413">Isomerase</keyword>
<reference evidence="10 11" key="1">
    <citation type="submission" date="2017-04" db="EMBL/GenBank/DDBJ databases">
        <authorList>
            <person name="Afonso C.L."/>
            <person name="Miller P.J."/>
            <person name="Scott M.A."/>
            <person name="Spackman E."/>
            <person name="Goraichik I."/>
            <person name="Dimitrov K.M."/>
            <person name="Suarez D.L."/>
            <person name="Swayne D.E."/>
        </authorList>
    </citation>
    <scope>NUCLEOTIDE SEQUENCE [LARGE SCALE GENOMIC DNA]</scope>
    <source>
        <strain evidence="10 11">USBA 355</strain>
    </source>
</reference>
<proteinExistence type="predicted"/>
<comment type="subcellular location">
    <subcellularLocation>
        <location evidence="1">Membrane</location>
        <topology evidence="1">Multi-pass membrane protein</topology>
    </subcellularLocation>
</comment>
<feature type="transmembrane region" description="Helical" evidence="8">
    <location>
        <begin position="33"/>
        <end position="51"/>
    </location>
</feature>
<keyword evidence="3 8" id="KW-0812">Transmembrane</keyword>
<dbReference type="Proteomes" id="UP000192917">
    <property type="component" value="Unassembled WGS sequence"/>
</dbReference>
<keyword evidence="11" id="KW-1185">Reference proteome</keyword>
<feature type="transmembrane region" description="Helical" evidence="8">
    <location>
        <begin position="6"/>
        <end position="26"/>
    </location>
</feature>
<sequence>MLPDRYVWFAWASAFLVPWLLAYVALPRHRKAMLWASLFTTPFGLTEPLFVPAYWNPPSLFDLARTTGFDIESLVFCFGIGGIGTVLYNILTGQTLEEMPPLQRRLPPHRLHRWALAAPFLAFPVLYPWPWNPIYPSIVAMALGAIAAMLCRRDLVRKTWVGALLFLAYYALFLLGLEWTAPGYIESVWNLAALWGLTVAGIPIEELLFAAAFGAYWAGVYDHVTWHSFPSGV</sequence>
<dbReference type="RefSeq" id="WP_200808498.1">
    <property type="nucleotide sequence ID" value="NZ_FWZX01000009.1"/>
</dbReference>
<feature type="transmembrane region" description="Helical" evidence="8">
    <location>
        <begin position="193"/>
        <end position="218"/>
    </location>
</feature>
<evidence type="ECO:0000256" key="4">
    <source>
        <dbReference type="ARBA" id="ARBA00022746"/>
    </source>
</evidence>
<comment type="pathway">
    <text evidence="2">Carotenoid biosynthesis.</text>
</comment>
<dbReference type="Pfam" id="PF18916">
    <property type="entry name" value="Lycopene_cyc"/>
    <property type="match status" value="1"/>
</dbReference>
<name>A0A1Y6BW14_9PROT</name>
<gene>
    <name evidence="10" type="ORF">SAMN05428998_109135</name>
</gene>
<feature type="domain" description="Lycopene cyclase" evidence="9">
    <location>
        <begin position="132"/>
        <end position="223"/>
    </location>
</feature>
<feature type="transmembrane region" description="Helical" evidence="8">
    <location>
        <begin position="71"/>
        <end position="91"/>
    </location>
</feature>
<evidence type="ECO:0000256" key="1">
    <source>
        <dbReference type="ARBA" id="ARBA00004141"/>
    </source>
</evidence>
<evidence type="ECO:0000256" key="2">
    <source>
        <dbReference type="ARBA" id="ARBA00004829"/>
    </source>
</evidence>
<feature type="transmembrane region" description="Helical" evidence="8">
    <location>
        <begin position="163"/>
        <end position="181"/>
    </location>
</feature>
<evidence type="ECO:0000313" key="10">
    <source>
        <dbReference type="EMBL" id="SMF27969.1"/>
    </source>
</evidence>
<organism evidence="10 11">
    <name type="scientific">Tistlia consotensis USBA 355</name>
    <dbReference type="NCBI Taxonomy" id="560819"/>
    <lineage>
        <taxon>Bacteria</taxon>
        <taxon>Pseudomonadati</taxon>
        <taxon>Pseudomonadota</taxon>
        <taxon>Alphaproteobacteria</taxon>
        <taxon>Rhodospirillales</taxon>
        <taxon>Rhodovibrionaceae</taxon>
        <taxon>Tistlia</taxon>
    </lineage>
</organism>
<dbReference type="GO" id="GO:0016117">
    <property type="term" value="P:carotenoid biosynthetic process"/>
    <property type="evidence" value="ECO:0007669"/>
    <property type="project" value="UniProtKB-KW"/>
</dbReference>
<protein>
    <recommendedName>
        <fullName evidence="9">Lycopene cyclase domain-containing protein</fullName>
    </recommendedName>
</protein>
<evidence type="ECO:0000256" key="3">
    <source>
        <dbReference type="ARBA" id="ARBA00022692"/>
    </source>
</evidence>
<dbReference type="AlphaFoldDB" id="A0A1Y6BW14"/>
<evidence type="ECO:0000313" key="11">
    <source>
        <dbReference type="Proteomes" id="UP000192917"/>
    </source>
</evidence>
<dbReference type="GO" id="GO:0016020">
    <property type="term" value="C:membrane"/>
    <property type="evidence" value="ECO:0007669"/>
    <property type="project" value="UniProtKB-SubCell"/>
</dbReference>
<keyword evidence="4" id="KW-0125">Carotenoid biosynthesis</keyword>
<accession>A0A1Y6BW14</accession>
<evidence type="ECO:0000256" key="6">
    <source>
        <dbReference type="ARBA" id="ARBA00023136"/>
    </source>
</evidence>
<dbReference type="InterPro" id="IPR017825">
    <property type="entry name" value="Lycopene_cyclase_dom"/>
</dbReference>
<feature type="transmembrane region" description="Helical" evidence="8">
    <location>
        <begin position="111"/>
        <end position="127"/>
    </location>
</feature>
<evidence type="ECO:0000256" key="5">
    <source>
        <dbReference type="ARBA" id="ARBA00022989"/>
    </source>
</evidence>
<evidence type="ECO:0000256" key="8">
    <source>
        <dbReference type="SAM" id="Phobius"/>
    </source>
</evidence>
<keyword evidence="6 8" id="KW-0472">Membrane</keyword>
<dbReference type="GO" id="GO:0045436">
    <property type="term" value="F:lycopene beta cyclase activity"/>
    <property type="evidence" value="ECO:0007669"/>
    <property type="project" value="UniProtKB-ARBA"/>
</dbReference>
<dbReference type="GO" id="GO:0016872">
    <property type="term" value="F:intramolecular lyase activity"/>
    <property type="evidence" value="ECO:0007669"/>
    <property type="project" value="InterPro"/>
</dbReference>
<feature type="transmembrane region" description="Helical" evidence="8">
    <location>
        <begin position="133"/>
        <end position="151"/>
    </location>
</feature>
<keyword evidence="5 8" id="KW-1133">Transmembrane helix</keyword>